<evidence type="ECO:0000256" key="4">
    <source>
        <dbReference type="ARBA" id="ARBA00012640"/>
    </source>
</evidence>
<dbReference type="GO" id="GO:0006564">
    <property type="term" value="P:L-serine biosynthetic process"/>
    <property type="evidence" value="ECO:0007669"/>
    <property type="project" value="UniProtKB-KW"/>
</dbReference>
<dbReference type="GO" id="GO:0036424">
    <property type="term" value="F:L-phosphoserine phosphatase activity"/>
    <property type="evidence" value="ECO:0007669"/>
    <property type="project" value="InterPro"/>
</dbReference>
<dbReference type="SFLD" id="SFLDF00029">
    <property type="entry name" value="phosphoserine_phosphatase"/>
    <property type="match status" value="1"/>
</dbReference>
<gene>
    <name evidence="15" type="ORF">CtesDRAFT_PD2822</name>
</gene>
<proteinExistence type="inferred from homology"/>
<comment type="caution">
    <text evidence="15">The sequence shown here is derived from an EMBL/GenBank/DDBJ whole genome shotgun (WGS) entry which is preliminary data.</text>
</comment>
<keyword evidence="9" id="KW-0460">Magnesium</keyword>
<evidence type="ECO:0000256" key="11">
    <source>
        <dbReference type="ARBA" id="ARBA00031693"/>
    </source>
</evidence>
<dbReference type="PANTHER" id="PTHR43344">
    <property type="entry name" value="PHOSPHOSERINE PHOSPHATASE"/>
    <property type="match status" value="1"/>
</dbReference>
<evidence type="ECO:0000256" key="9">
    <source>
        <dbReference type="ARBA" id="ARBA00022842"/>
    </source>
</evidence>
<dbReference type="EC" id="3.1.3.3" evidence="4"/>
<keyword evidence="8 15" id="KW-0378">Hydrolase</keyword>
<dbReference type="GO" id="GO:0005737">
    <property type="term" value="C:cytoplasm"/>
    <property type="evidence" value="ECO:0007669"/>
    <property type="project" value="TreeGrafter"/>
</dbReference>
<evidence type="ECO:0000256" key="14">
    <source>
        <dbReference type="PIRSR" id="PIRSR604469-1"/>
    </source>
</evidence>
<evidence type="ECO:0000256" key="13">
    <source>
        <dbReference type="ARBA" id="ARBA00048523"/>
    </source>
</evidence>
<organism evidence="15 16">
    <name type="scientific">Comamonas testosteroni (strain DSM 14576 / KF-1)</name>
    <name type="common">Pseudomonas testosteroni</name>
    <dbReference type="NCBI Taxonomy" id="399795"/>
    <lineage>
        <taxon>Bacteria</taxon>
        <taxon>Pseudomonadati</taxon>
        <taxon>Pseudomonadota</taxon>
        <taxon>Betaproteobacteria</taxon>
        <taxon>Burkholderiales</taxon>
        <taxon>Comamonadaceae</taxon>
        <taxon>Comamonas</taxon>
    </lineage>
</organism>
<sequence precursor="true">MAAILRNGAGLISAIPLSATPSFARFAMTDATEFAPGLMIRGFTAPQKLADYKLIAFDMDSTLITIECIDEIADATGKKAEVAAITEATMRGEITDFKDSLRQRVGKLVGVTEADMARVLAERLKLSPGAETLVKAAKAAGLKVLLVSGGFTYFAEHVRGLLDIDFVRANVLEIKGGALTGGLVEQAWGDICDGAEKRRTLLEVASLIGIDASQCIAVGDGSNDIPMMQAAGLSVAYHAKPRVRNEAKVAINEGGLDRLLEVLR</sequence>
<dbReference type="Pfam" id="PF00702">
    <property type="entry name" value="Hydrolase"/>
    <property type="match status" value="1"/>
</dbReference>
<dbReference type="SFLD" id="SFLDG01136">
    <property type="entry name" value="C1.6:_Phosphoserine_Phosphatas"/>
    <property type="match status" value="1"/>
</dbReference>
<dbReference type="GO" id="GO:0000287">
    <property type="term" value="F:magnesium ion binding"/>
    <property type="evidence" value="ECO:0007669"/>
    <property type="project" value="TreeGrafter"/>
</dbReference>
<name>B7WXM4_COMTK</name>
<dbReference type="InterPro" id="IPR050582">
    <property type="entry name" value="HAD-like_SerB"/>
</dbReference>
<dbReference type="NCBIfam" id="TIGR01488">
    <property type="entry name" value="HAD-SF-IB"/>
    <property type="match status" value="1"/>
</dbReference>
<evidence type="ECO:0000256" key="12">
    <source>
        <dbReference type="ARBA" id="ARBA00048138"/>
    </source>
</evidence>
<protein>
    <recommendedName>
        <fullName evidence="5">Phosphoserine phosphatase</fullName>
        <ecNumber evidence="4">3.1.3.3</ecNumber>
    </recommendedName>
    <alternativeName>
        <fullName evidence="11">O-phosphoserine phosphohydrolase</fullName>
    </alternativeName>
</protein>
<comment type="pathway">
    <text evidence="2">Amino-acid biosynthesis; L-serine biosynthesis; L-serine from 3-phospho-D-glycerate: step 3/3.</text>
</comment>
<evidence type="ECO:0000256" key="5">
    <source>
        <dbReference type="ARBA" id="ARBA00015196"/>
    </source>
</evidence>
<dbReference type="UniPathway" id="UPA00135">
    <property type="reaction ID" value="UER00198"/>
</dbReference>
<dbReference type="NCBIfam" id="TIGR00338">
    <property type="entry name" value="serB"/>
    <property type="match status" value="1"/>
</dbReference>
<evidence type="ECO:0000256" key="6">
    <source>
        <dbReference type="ARBA" id="ARBA00022605"/>
    </source>
</evidence>
<keyword evidence="7" id="KW-0479">Metal-binding</keyword>
<comment type="similarity">
    <text evidence="3">Belongs to the HAD-like hydrolase superfamily. SerB family.</text>
</comment>
<dbReference type="SFLD" id="SFLDS00003">
    <property type="entry name" value="Haloacid_Dehalogenase"/>
    <property type="match status" value="1"/>
</dbReference>
<comment type="cofactor">
    <cofactor evidence="1">
        <name>Mg(2+)</name>
        <dbReference type="ChEBI" id="CHEBI:18420"/>
    </cofactor>
</comment>
<dbReference type="InterPro" id="IPR004469">
    <property type="entry name" value="PSP"/>
</dbReference>
<keyword evidence="10" id="KW-0718">Serine biosynthesis</keyword>
<evidence type="ECO:0000256" key="3">
    <source>
        <dbReference type="ARBA" id="ARBA00009184"/>
    </source>
</evidence>
<evidence type="ECO:0000256" key="8">
    <source>
        <dbReference type="ARBA" id="ARBA00022801"/>
    </source>
</evidence>
<feature type="active site" description="Proton donor" evidence="14">
    <location>
        <position position="60"/>
    </location>
</feature>
<evidence type="ECO:0000313" key="16">
    <source>
        <dbReference type="Proteomes" id="UP000003039"/>
    </source>
</evidence>
<evidence type="ECO:0000256" key="1">
    <source>
        <dbReference type="ARBA" id="ARBA00001946"/>
    </source>
</evidence>
<dbReference type="SUPFAM" id="SSF56784">
    <property type="entry name" value="HAD-like"/>
    <property type="match status" value="1"/>
</dbReference>
<reference evidence="15 16" key="1">
    <citation type="journal article" date="2004" name="Appl. Environ. Microbiol.">
        <title>Mineralization of individual congeners of linear alkylbenzenesulfonate by defined pairs of heterotrophic bacteria.</title>
        <authorList>
            <person name="Schleheck D."/>
            <person name="Knepper T.P."/>
            <person name="Fischer K."/>
            <person name="Cook A.M."/>
        </authorList>
    </citation>
    <scope>NUCLEOTIDE SEQUENCE [LARGE SCALE GENOMIC DNA]</scope>
    <source>
        <strain evidence="16">DSM 14576 / KF-1</strain>
    </source>
</reference>
<evidence type="ECO:0000256" key="10">
    <source>
        <dbReference type="ARBA" id="ARBA00023299"/>
    </source>
</evidence>
<evidence type="ECO:0000256" key="2">
    <source>
        <dbReference type="ARBA" id="ARBA00005135"/>
    </source>
</evidence>
<dbReference type="EMBL" id="AAUJ02000001">
    <property type="protein sequence ID" value="EED67876.1"/>
    <property type="molecule type" value="Genomic_DNA"/>
</dbReference>
<dbReference type="InterPro" id="IPR023214">
    <property type="entry name" value="HAD_sf"/>
</dbReference>
<dbReference type="Gene3D" id="3.40.50.1000">
    <property type="entry name" value="HAD superfamily/HAD-like"/>
    <property type="match status" value="1"/>
</dbReference>
<evidence type="ECO:0000313" key="15">
    <source>
        <dbReference type="EMBL" id="EED67876.1"/>
    </source>
</evidence>
<dbReference type="InterPro" id="IPR036412">
    <property type="entry name" value="HAD-like_sf"/>
</dbReference>
<comment type="catalytic activity">
    <reaction evidence="12">
        <text>O-phospho-L-serine + H2O = L-serine + phosphate</text>
        <dbReference type="Rhea" id="RHEA:21208"/>
        <dbReference type="ChEBI" id="CHEBI:15377"/>
        <dbReference type="ChEBI" id="CHEBI:33384"/>
        <dbReference type="ChEBI" id="CHEBI:43474"/>
        <dbReference type="ChEBI" id="CHEBI:57524"/>
        <dbReference type="EC" id="3.1.3.3"/>
    </reaction>
</comment>
<keyword evidence="6" id="KW-0028">Amino-acid biosynthesis</keyword>
<dbReference type="PANTHER" id="PTHR43344:SF2">
    <property type="entry name" value="PHOSPHOSERINE PHOSPHATASE"/>
    <property type="match status" value="1"/>
</dbReference>
<evidence type="ECO:0000256" key="7">
    <source>
        <dbReference type="ARBA" id="ARBA00022723"/>
    </source>
</evidence>
<feature type="active site" description="Nucleophile" evidence="14">
    <location>
        <position position="58"/>
    </location>
</feature>
<dbReference type="Proteomes" id="UP000003039">
    <property type="component" value="Unassembled WGS sequence"/>
</dbReference>
<comment type="catalytic activity">
    <reaction evidence="13">
        <text>O-phospho-D-serine + H2O = D-serine + phosphate</text>
        <dbReference type="Rhea" id="RHEA:24873"/>
        <dbReference type="ChEBI" id="CHEBI:15377"/>
        <dbReference type="ChEBI" id="CHEBI:35247"/>
        <dbReference type="ChEBI" id="CHEBI:43474"/>
        <dbReference type="ChEBI" id="CHEBI:58680"/>
        <dbReference type="EC" id="3.1.3.3"/>
    </reaction>
</comment>
<dbReference type="SFLD" id="SFLDG01137">
    <property type="entry name" value="C1.6.1:_Phosphoserine_Phosphat"/>
    <property type="match status" value="1"/>
</dbReference>
<dbReference type="AlphaFoldDB" id="B7WXM4"/>
<dbReference type="eggNOG" id="COG0560">
    <property type="taxonomic scope" value="Bacteria"/>
</dbReference>
<accession>B7WXM4</accession>